<comment type="cofactor">
    <cofactor evidence="1">
        <name>pyridoxal 5'-phosphate</name>
        <dbReference type="ChEBI" id="CHEBI:597326"/>
    </cofactor>
</comment>
<dbReference type="PRINTS" id="PR00035">
    <property type="entry name" value="HTHGNTR"/>
</dbReference>
<dbReference type="Gene3D" id="3.90.1150.10">
    <property type="entry name" value="Aspartate Aminotransferase, domain 1"/>
    <property type="match status" value="1"/>
</dbReference>
<evidence type="ECO:0000256" key="6">
    <source>
        <dbReference type="ARBA" id="ARBA00023015"/>
    </source>
</evidence>
<dbReference type="EMBL" id="JAARPH010000002">
    <property type="protein sequence ID" value="MBC1375283.1"/>
    <property type="molecule type" value="Genomic_DNA"/>
</dbReference>
<dbReference type="InterPro" id="IPR004839">
    <property type="entry name" value="Aminotransferase_I/II_large"/>
</dbReference>
<dbReference type="CDD" id="cd00609">
    <property type="entry name" value="AAT_like"/>
    <property type="match status" value="1"/>
</dbReference>
<sequence length="482" mass="54245">MWKLTGNSNLPIYLQIVDLIETKIMNGELLPEEKLPPERQLAEFFGVNRSTVVRALDELTARAVIVRKQGSGTIVNAEKWGLFAGQSTNWRHYLTQGGFTPAVPYIRQTGVMERADSEQVIDASTGELPLEMTPKMETPSLSWQSFIAEEQLEDEAGYRPLRETVQKQMHDAYGLNARPEQIFITSGAQQALFLITQCLLKPGDAVAIESPSYFYSLSLFQSAGLRIFALPMDDDGVIISELRDLYHKHRVKMVFVNPTFQNPTGLVMSLKRRKELVKVCAHLQIPIVEDDPFSELAALDSEIPVPLKQLDSDNVLYIGSLSKIMGSTTRIGWLIGPTAVIERLALARQEMDFGLSIFPQVLANSVLNTAGYKEHLKQLHQVLAVRRDHLIAALEEILPNELAFIRPKGGFHLWVKLPVEFRSICDFDIFLANDLLVMPGFLFGVKETVIRVTYARLEKDDSRQVANIIKQILIEKSAMKLD</sequence>
<evidence type="ECO:0000259" key="9">
    <source>
        <dbReference type="PROSITE" id="PS50949"/>
    </source>
</evidence>
<dbReference type="PANTHER" id="PTHR46577">
    <property type="entry name" value="HTH-TYPE TRANSCRIPTIONAL REGULATORY PROTEIN GABR"/>
    <property type="match status" value="1"/>
</dbReference>
<keyword evidence="4 11" id="KW-0808">Transferase</keyword>
<dbReference type="PANTHER" id="PTHR46577:SF2">
    <property type="entry name" value="TRANSCRIPTIONAL REGULATORY PROTEIN"/>
    <property type="match status" value="1"/>
</dbReference>
<dbReference type="InterPro" id="IPR015421">
    <property type="entry name" value="PyrdxlP-dep_Trfase_major"/>
</dbReference>
<comment type="caution">
    <text evidence="11">The sequence shown here is derived from an EMBL/GenBank/DDBJ whole genome shotgun (WGS) entry which is preliminary data.</text>
</comment>
<dbReference type="GO" id="GO:0008483">
    <property type="term" value="F:transaminase activity"/>
    <property type="evidence" value="ECO:0007669"/>
    <property type="project" value="UniProtKB-KW"/>
</dbReference>
<feature type="domain" description="HTH gntR-type" evidence="9">
    <location>
        <begin position="10"/>
        <end position="78"/>
    </location>
</feature>
<gene>
    <name evidence="10" type="ORF">HB839_07090</name>
    <name evidence="11" type="ORF">HCB47_06710</name>
</gene>
<evidence type="ECO:0000256" key="4">
    <source>
        <dbReference type="ARBA" id="ARBA00022679"/>
    </source>
</evidence>
<dbReference type="Proteomes" id="UP000558070">
    <property type="component" value="Unassembled WGS sequence"/>
</dbReference>
<keyword evidence="8" id="KW-0804">Transcription</keyword>
<evidence type="ECO:0000256" key="1">
    <source>
        <dbReference type="ARBA" id="ARBA00001933"/>
    </source>
</evidence>
<comment type="similarity">
    <text evidence="2">In the C-terminal section; belongs to the class-I pyridoxal-phosphate-dependent aminotransferase family.</text>
</comment>
<evidence type="ECO:0000256" key="8">
    <source>
        <dbReference type="ARBA" id="ARBA00023163"/>
    </source>
</evidence>
<evidence type="ECO:0000256" key="5">
    <source>
        <dbReference type="ARBA" id="ARBA00022898"/>
    </source>
</evidence>
<dbReference type="SUPFAM" id="SSF53383">
    <property type="entry name" value="PLP-dependent transferases"/>
    <property type="match status" value="1"/>
</dbReference>
<evidence type="ECO:0000313" key="10">
    <source>
        <dbReference type="EMBL" id="MBC1375283.1"/>
    </source>
</evidence>
<dbReference type="InterPro" id="IPR015424">
    <property type="entry name" value="PyrdxlP-dep_Trfase"/>
</dbReference>
<dbReference type="GO" id="GO:0003700">
    <property type="term" value="F:DNA-binding transcription factor activity"/>
    <property type="evidence" value="ECO:0007669"/>
    <property type="project" value="InterPro"/>
</dbReference>
<keyword evidence="12" id="KW-1185">Reference proteome</keyword>
<evidence type="ECO:0000256" key="7">
    <source>
        <dbReference type="ARBA" id="ARBA00023125"/>
    </source>
</evidence>
<dbReference type="InterPro" id="IPR015422">
    <property type="entry name" value="PyrdxlP-dep_Trfase_small"/>
</dbReference>
<protein>
    <submittedName>
        <fullName evidence="11">PLP-dependent aminotransferase family protein</fullName>
    </submittedName>
</protein>
<keyword evidence="6" id="KW-0805">Transcription regulation</keyword>
<dbReference type="PROSITE" id="PS50949">
    <property type="entry name" value="HTH_GNTR"/>
    <property type="match status" value="1"/>
</dbReference>
<dbReference type="FunFam" id="1.10.10.10:FF:000079">
    <property type="entry name" value="GntR family transcriptional regulator"/>
    <property type="match status" value="1"/>
</dbReference>
<dbReference type="Gene3D" id="1.10.10.10">
    <property type="entry name" value="Winged helix-like DNA-binding domain superfamily/Winged helix DNA-binding domain"/>
    <property type="match status" value="1"/>
</dbReference>
<accession>A0A7X1DE37</accession>
<keyword evidence="7" id="KW-0238">DNA-binding</keyword>
<dbReference type="Pfam" id="PF00392">
    <property type="entry name" value="GntR"/>
    <property type="match status" value="1"/>
</dbReference>
<evidence type="ECO:0000256" key="3">
    <source>
        <dbReference type="ARBA" id="ARBA00022576"/>
    </source>
</evidence>
<dbReference type="AlphaFoldDB" id="A0A7X1DE37"/>
<evidence type="ECO:0000313" key="11">
    <source>
        <dbReference type="EMBL" id="MBC2287300.1"/>
    </source>
</evidence>
<dbReference type="Pfam" id="PF00155">
    <property type="entry name" value="Aminotran_1_2"/>
    <property type="match status" value="1"/>
</dbReference>
<dbReference type="InterPro" id="IPR000524">
    <property type="entry name" value="Tscrpt_reg_HTH_GntR"/>
</dbReference>
<organism evidence="11 13">
    <name type="scientific">Listeria farberi</name>
    <dbReference type="NCBI Taxonomy" id="2713500"/>
    <lineage>
        <taxon>Bacteria</taxon>
        <taxon>Bacillati</taxon>
        <taxon>Bacillota</taxon>
        <taxon>Bacilli</taxon>
        <taxon>Bacillales</taxon>
        <taxon>Listeriaceae</taxon>
        <taxon>Listeria</taxon>
    </lineage>
</organism>
<evidence type="ECO:0000313" key="12">
    <source>
        <dbReference type="Proteomes" id="UP000518829"/>
    </source>
</evidence>
<dbReference type="InterPro" id="IPR036390">
    <property type="entry name" value="WH_DNA-bd_sf"/>
</dbReference>
<keyword evidence="5" id="KW-0663">Pyridoxal phosphate</keyword>
<evidence type="ECO:0000313" key="13">
    <source>
        <dbReference type="Proteomes" id="UP000558070"/>
    </source>
</evidence>
<dbReference type="Gene3D" id="3.40.640.10">
    <property type="entry name" value="Type I PLP-dependent aspartate aminotransferase-like (Major domain)"/>
    <property type="match status" value="1"/>
</dbReference>
<dbReference type="InterPro" id="IPR036388">
    <property type="entry name" value="WH-like_DNA-bd_sf"/>
</dbReference>
<dbReference type="Proteomes" id="UP000518829">
    <property type="component" value="Unassembled WGS sequence"/>
</dbReference>
<dbReference type="CDD" id="cd07377">
    <property type="entry name" value="WHTH_GntR"/>
    <property type="match status" value="1"/>
</dbReference>
<dbReference type="SUPFAM" id="SSF46785">
    <property type="entry name" value="Winged helix' DNA-binding domain"/>
    <property type="match status" value="1"/>
</dbReference>
<proteinExistence type="inferred from homology"/>
<dbReference type="GO" id="GO:0030170">
    <property type="term" value="F:pyridoxal phosphate binding"/>
    <property type="evidence" value="ECO:0007669"/>
    <property type="project" value="InterPro"/>
</dbReference>
<dbReference type="InterPro" id="IPR051446">
    <property type="entry name" value="HTH_trans_reg/aminotransferase"/>
</dbReference>
<dbReference type="EMBL" id="JAARZO010000002">
    <property type="protein sequence ID" value="MBC2287300.1"/>
    <property type="molecule type" value="Genomic_DNA"/>
</dbReference>
<reference evidence="12 13" key="1">
    <citation type="submission" date="2020-03" db="EMBL/GenBank/DDBJ databases">
        <title>Soil Listeria distribution.</title>
        <authorList>
            <person name="Liao J."/>
            <person name="Wiedmann M."/>
        </authorList>
    </citation>
    <scope>NUCLEOTIDE SEQUENCE [LARGE SCALE GENOMIC DNA]</scope>
    <source>
        <strain evidence="11 13">FSL L7-0072</strain>
        <strain evidence="10 12">FSL L7-1699</strain>
    </source>
</reference>
<dbReference type="SMART" id="SM00345">
    <property type="entry name" value="HTH_GNTR"/>
    <property type="match status" value="1"/>
</dbReference>
<dbReference type="GO" id="GO:0003677">
    <property type="term" value="F:DNA binding"/>
    <property type="evidence" value="ECO:0007669"/>
    <property type="project" value="UniProtKB-KW"/>
</dbReference>
<evidence type="ECO:0000256" key="2">
    <source>
        <dbReference type="ARBA" id="ARBA00005384"/>
    </source>
</evidence>
<dbReference type="FunFam" id="3.40.640.10:FF:000023">
    <property type="entry name" value="Transcriptional regulator, GntR family"/>
    <property type="match status" value="1"/>
</dbReference>
<keyword evidence="3 11" id="KW-0032">Aminotransferase</keyword>
<name>A0A7X1DE37_9LIST</name>